<dbReference type="Proteomes" id="UP000198398">
    <property type="component" value="Chromosome"/>
</dbReference>
<reference evidence="2" key="1">
    <citation type="submission" date="2017-07" db="EMBL/GenBank/DDBJ databases">
        <title>Brachybacterium sp. VR2415.</title>
        <authorList>
            <person name="Tak E.J."/>
            <person name="Bae J.-W."/>
        </authorList>
    </citation>
    <scope>NUCLEOTIDE SEQUENCE [LARGE SCALE GENOMIC DNA]</scope>
    <source>
        <strain evidence="2">VR2415</strain>
    </source>
</reference>
<evidence type="ECO:0008006" key="3">
    <source>
        <dbReference type="Google" id="ProtNLM"/>
    </source>
</evidence>
<organism evidence="1 2">
    <name type="scientific">Brachybacterium avium</name>
    <dbReference type="NCBI Taxonomy" id="2017485"/>
    <lineage>
        <taxon>Bacteria</taxon>
        <taxon>Bacillati</taxon>
        <taxon>Actinomycetota</taxon>
        <taxon>Actinomycetes</taxon>
        <taxon>Micrococcales</taxon>
        <taxon>Dermabacteraceae</taxon>
        <taxon>Brachybacterium</taxon>
    </lineage>
</organism>
<evidence type="ECO:0000313" key="1">
    <source>
        <dbReference type="EMBL" id="ASK65506.1"/>
    </source>
</evidence>
<evidence type="ECO:0000313" key="2">
    <source>
        <dbReference type="Proteomes" id="UP000198398"/>
    </source>
</evidence>
<gene>
    <name evidence="1" type="ORF">CFK39_06300</name>
</gene>
<sequence length="264" mass="29335">MASLDQRICSRTGLALVAGPVSALRIARESYGPLSPVPRPAGESPQAWSRYDTLGRTIYACADRVTAYMELLAPYRTDVSAQRRALQPIADAMGKNLDALWYDIVAEWDEAGTMKASWLPRAFREGRGLYTLSFPTGWWIDITATETITALEDLLPHPWPTAEGPLEEPLTLAHLTGDDRVLTTAIATALREEVTLDDGTLPLGIRFLSKHGHPAQGTGICWAYWMRYVDRGLDEPATIPHRTRIREDDADLVAVQTYCKIKSR</sequence>
<dbReference type="KEGG" id="brv:CFK39_06300"/>
<accession>A0A220UC60</accession>
<proteinExistence type="predicted"/>
<name>A0A220UC60_9MICO</name>
<dbReference type="AlphaFoldDB" id="A0A220UC60"/>
<dbReference type="EMBL" id="CP022316">
    <property type="protein sequence ID" value="ASK65506.1"/>
    <property type="molecule type" value="Genomic_DNA"/>
</dbReference>
<protein>
    <recommendedName>
        <fullName evidence="3">RES domain-containing protein</fullName>
    </recommendedName>
</protein>
<keyword evidence="2" id="KW-1185">Reference proteome</keyword>